<keyword evidence="2" id="KW-0449">Lipoprotein</keyword>
<protein>
    <submittedName>
        <fullName evidence="4">RND transporter</fullName>
    </submittedName>
</protein>
<keyword evidence="3" id="KW-0175">Coiled coil</keyword>
<evidence type="ECO:0000313" key="4">
    <source>
        <dbReference type="EMBL" id="OUI90528.1"/>
    </source>
</evidence>
<evidence type="ECO:0000313" key="5">
    <source>
        <dbReference type="Proteomes" id="UP000194641"/>
    </source>
</evidence>
<keyword evidence="2" id="KW-0564">Palmitate</keyword>
<dbReference type="Proteomes" id="UP000194641">
    <property type="component" value="Unassembled WGS sequence"/>
</dbReference>
<feature type="coiled-coil region" evidence="3">
    <location>
        <begin position="182"/>
        <end position="247"/>
    </location>
</feature>
<dbReference type="NCBIfam" id="TIGR01845">
    <property type="entry name" value="outer_NodT"/>
    <property type="match status" value="1"/>
</dbReference>
<dbReference type="RefSeq" id="WP_086660053.1">
    <property type="nucleotide sequence ID" value="NZ_JBJJWX010000013.1"/>
</dbReference>
<organism evidence="4 5">
    <name type="scientific">Acetobacter indonesiensis</name>
    <dbReference type="NCBI Taxonomy" id="104101"/>
    <lineage>
        <taxon>Bacteria</taxon>
        <taxon>Pseudomonadati</taxon>
        <taxon>Pseudomonadota</taxon>
        <taxon>Alphaproteobacteria</taxon>
        <taxon>Acetobacterales</taxon>
        <taxon>Acetobacteraceae</taxon>
        <taxon>Acetobacter</taxon>
    </lineage>
</organism>
<comment type="caution">
    <text evidence="4">The sequence shown here is derived from an EMBL/GenBank/DDBJ whole genome shotgun (WGS) entry which is preliminary data.</text>
</comment>
<comment type="similarity">
    <text evidence="1 2">Belongs to the outer membrane factor (OMF) (TC 1.B.17) family.</text>
</comment>
<keyword evidence="2" id="KW-0472">Membrane</keyword>
<evidence type="ECO:0000256" key="2">
    <source>
        <dbReference type="RuleBase" id="RU362097"/>
    </source>
</evidence>
<dbReference type="AlphaFoldDB" id="A0A252ALY8"/>
<dbReference type="Gene3D" id="2.20.200.10">
    <property type="entry name" value="Outer membrane efflux proteins (OEP)"/>
    <property type="match status" value="1"/>
</dbReference>
<dbReference type="Gene3D" id="1.20.1600.10">
    <property type="entry name" value="Outer membrane efflux proteins (OEP)"/>
    <property type="match status" value="1"/>
</dbReference>
<sequence>MRLKYFYFPTIVLLSACSVGPDYKRPPVIKGVTDSQKPFVRAIGIQSASVASEKMWWVSLDDPLLNDLILRARKANPDISIAIARIRQGRAETRLQGANFFPDLSSNTSYARARFPSAADGGPASNVEAYFQGFDASWEIDIFGEKRRALEAAKANRQSAEAALDDVYVTLEAEVAHTYVMLRDQQQRQALYQRSIESLEQTVSLAKERFQRGTTSTLDVLRLDQQLQQVRAEAQALTAEREASLDKIAILVGTKPGDIDGDLLRSASIPLPPLSFTISNPEDVLKRRPDIRQAERKLAASTAKIGQAQAARFPKVKFTGLIGTGGLKSSDLTRFDDFTAYLAPQISWDFLDFGRNAAKVQSAKGGRDEALANYHKTVLAALQETEDALSKFKNDRIQVAVLARSEQDAVTAVRLTRQRYQRGTASLMDLLDTERRQISARQSLVQQKAALTIDYIAIQKAFGAGVFVAQ</sequence>
<evidence type="ECO:0000256" key="3">
    <source>
        <dbReference type="SAM" id="Coils"/>
    </source>
</evidence>
<dbReference type="EMBL" id="JOPA01000050">
    <property type="protein sequence ID" value="OUI90528.1"/>
    <property type="molecule type" value="Genomic_DNA"/>
</dbReference>
<evidence type="ECO:0000256" key="1">
    <source>
        <dbReference type="ARBA" id="ARBA00007613"/>
    </source>
</evidence>
<dbReference type="PANTHER" id="PTHR30203:SF25">
    <property type="entry name" value="OUTER MEMBRANE PROTEIN-RELATED"/>
    <property type="match status" value="1"/>
</dbReference>
<keyword evidence="2" id="KW-1134">Transmembrane beta strand</keyword>
<accession>A0A252ALY8</accession>
<dbReference type="GO" id="GO:0005886">
    <property type="term" value="C:plasma membrane"/>
    <property type="evidence" value="ECO:0007669"/>
    <property type="project" value="UniProtKB-SubCell"/>
</dbReference>
<keyword evidence="2" id="KW-0812">Transmembrane</keyword>
<reference evidence="5" key="1">
    <citation type="submission" date="2014-06" db="EMBL/GenBank/DDBJ databases">
        <authorList>
            <person name="Winans N.J."/>
            <person name="Newell P.D."/>
            <person name="Douglas A.E."/>
        </authorList>
    </citation>
    <scope>NUCLEOTIDE SEQUENCE [LARGE SCALE GENOMIC DNA]</scope>
</reference>
<dbReference type="InterPro" id="IPR003423">
    <property type="entry name" value="OMP_efflux"/>
</dbReference>
<proteinExistence type="inferred from homology"/>
<dbReference type="GO" id="GO:0015562">
    <property type="term" value="F:efflux transmembrane transporter activity"/>
    <property type="evidence" value="ECO:0007669"/>
    <property type="project" value="InterPro"/>
</dbReference>
<dbReference type="SUPFAM" id="SSF56954">
    <property type="entry name" value="Outer membrane efflux proteins (OEP)"/>
    <property type="match status" value="1"/>
</dbReference>
<dbReference type="PANTHER" id="PTHR30203">
    <property type="entry name" value="OUTER MEMBRANE CATION EFFLUX PROTEIN"/>
    <property type="match status" value="1"/>
</dbReference>
<comment type="subcellular location">
    <subcellularLocation>
        <location evidence="2">Cell membrane</location>
        <topology evidence="2">Lipid-anchor</topology>
    </subcellularLocation>
</comment>
<dbReference type="InterPro" id="IPR010131">
    <property type="entry name" value="MdtP/NodT-like"/>
</dbReference>
<gene>
    <name evidence="4" type="ORF">HK17_13685</name>
</gene>
<dbReference type="Pfam" id="PF02321">
    <property type="entry name" value="OEP"/>
    <property type="match status" value="2"/>
</dbReference>
<dbReference type="PROSITE" id="PS51257">
    <property type="entry name" value="PROKAR_LIPOPROTEIN"/>
    <property type="match status" value="1"/>
</dbReference>
<name>A0A252ALY8_9PROT</name>